<dbReference type="OrthoDB" id="9780088at2"/>
<feature type="transmembrane region" description="Helical" evidence="6">
    <location>
        <begin position="164"/>
        <end position="183"/>
    </location>
</feature>
<evidence type="ECO:0000256" key="3">
    <source>
        <dbReference type="ARBA" id="ARBA00022692"/>
    </source>
</evidence>
<comment type="caution">
    <text evidence="7">The sequence shown here is derived from an EMBL/GenBank/DDBJ whole genome shotgun (WGS) entry which is preliminary data.</text>
</comment>
<dbReference type="RefSeq" id="WP_132923974.1">
    <property type="nucleotide sequence ID" value="NZ_SJOI01000001.1"/>
</dbReference>
<dbReference type="EMBL" id="SJOI01000001">
    <property type="protein sequence ID" value="TCL05252.1"/>
    <property type="molecule type" value="Genomic_DNA"/>
</dbReference>
<evidence type="ECO:0000313" key="8">
    <source>
        <dbReference type="Proteomes" id="UP000294555"/>
    </source>
</evidence>
<dbReference type="GO" id="GO:0015209">
    <property type="term" value="F:cytosine transmembrane transporter activity"/>
    <property type="evidence" value="ECO:0007669"/>
    <property type="project" value="InterPro"/>
</dbReference>
<evidence type="ECO:0000256" key="4">
    <source>
        <dbReference type="ARBA" id="ARBA00022989"/>
    </source>
</evidence>
<sequence>MKEHISTDDFVSGRVPASARASLFSVALIRIGATTSLVQFMLGATLGHSMTLSQAMWATLLGSLILEFISLGLGIAAAREGLSTSLLARWCGFGRYGSAMIGLAIAFSLLGWFGVQNAILAKGAISALDLDKEHQGIFRWGAAISGLLLTILVAFGFRGLNWTAKVAVPLFFLAIAWICFGLIQGQDLRELMNAAPDGPPLSLGAAATIIAGGHMVFAIVSPDMSRYCRSGRHVFWMMTLSILIGEFIVNGIAILVAKALHTSDVVAIMTQSAGWLGLAAALLSAVKINDINLYSSTLGFATMLEAITGKKWSYRRLTLFLGVMGTSLSVMGILDQFTGILTLFGVFFPPIAGVMLIDYYILRSHRSILEATRISGQLPDAAATPVIGWPAMFAWIIGSLFGLFVHWGIPSINSLLVASMLYWLIHITLRKNGFSAAPAGM</sequence>
<evidence type="ECO:0000313" key="7">
    <source>
        <dbReference type="EMBL" id="TCL05252.1"/>
    </source>
</evidence>
<dbReference type="Proteomes" id="UP000294555">
    <property type="component" value="Unassembled WGS sequence"/>
</dbReference>
<feature type="transmembrane region" description="Helical" evidence="6">
    <location>
        <begin position="137"/>
        <end position="157"/>
    </location>
</feature>
<dbReference type="Pfam" id="PF02133">
    <property type="entry name" value="Transp_cyt_pur"/>
    <property type="match status" value="1"/>
</dbReference>
<feature type="transmembrane region" description="Helical" evidence="6">
    <location>
        <begin position="382"/>
        <end position="401"/>
    </location>
</feature>
<evidence type="ECO:0000256" key="2">
    <source>
        <dbReference type="ARBA" id="ARBA00008974"/>
    </source>
</evidence>
<comment type="subcellular location">
    <subcellularLocation>
        <location evidence="1">Membrane</location>
        <topology evidence="1">Multi-pass membrane protein</topology>
    </subcellularLocation>
</comment>
<proteinExistence type="inferred from homology"/>
<reference evidence="7 8" key="1">
    <citation type="submission" date="2019-02" db="EMBL/GenBank/DDBJ databases">
        <title>Investigation of anaerobic lignin degradation for improved lignocellulosic biofuels.</title>
        <authorList>
            <person name="Deangelis K."/>
        </authorList>
    </citation>
    <scope>NUCLEOTIDE SEQUENCE [LARGE SCALE GENOMIC DNA]</scope>
    <source>
        <strain evidence="7 8">159R</strain>
    </source>
</reference>
<feature type="transmembrane region" description="Helical" evidence="6">
    <location>
        <begin position="340"/>
        <end position="361"/>
    </location>
</feature>
<feature type="transmembrane region" description="Helical" evidence="6">
    <location>
        <begin position="266"/>
        <end position="286"/>
    </location>
</feature>
<dbReference type="CDD" id="cd11484">
    <property type="entry name" value="SLC-NCS1sbd_CobB-like"/>
    <property type="match status" value="1"/>
</dbReference>
<feature type="transmembrane region" description="Helical" evidence="6">
    <location>
        <begin position="54"/>
        <end position="78"/>
    </location>
</feature>
<keyword evidence="4 6" id="KW-1133">Transmembrane helix</keyword>
<dbReference type="Gene3D" id="1.10.4160.10">
    <property type="entry name" value="Hydantoin permease"/>
    <property type="match status" value="1"/>
</dbReference>
<keyword evidence="3 6" id="KW-0812">Transmembrane</keyword>
<organism evidence="7 8">
    <name type="scientific">Sodalis ligni</name>
    <dbReference type="NCBI Taxonomy" id="2697027"/>
    <lineage>
        <taxon>Bacteria</taxon>
        <taxon>Pseudomonadati</taxon>
        <taxon>Pseudomonadota</taxon>
        <taxon>Gammaproteobacteria</taxon>
        <taxon>Enterobacterales</taxon>
        <taxon>Bruguierivoracaceae</taxon>
        <taxon>Sodalis</taxon>
    </lineage>
</organism>
<keyword evidence="5 6" id="KW-0472">Membrane</keyword>
<evidence type="ECO:0000256" key="5">
    <source>
        <dbReference type="ARBA" id="ARBA00023136"/>
    </source>
</evidence>
<gene>
    <name evidence="7" type="ORF">EZJ58_3426</name>
</gene>
<evidence type="ECO:0000256" key="6">
    <source>
        <dbReference type="SAM" id="Phobius"/>
    </source>
</evidence>
<dbReference type="PANTHER" id="PTHR30569">
    <property type="entry name" value="CYTOSINE TRANSPORTER CODB"/>
    <property type="match status" value="1"/>
</dbReference>
<dbReference type="PANTHER" id="PTHR30569:SF0">
    <property type="entry name" value="CYTOSINE PERMEASE"/>
    <property type="match status" value="1"/>
</dbReference>
<protein>
    <submittedName>
        <fullName evidence="7">Cytosine permease</fullName>
    </submittedName>
</protein>
<name>A0A4R1NCW1_9GAMM</name>
<dbReference type="AlphaFoldDB" id="A0A4R1NCW1"/>
<feature type="transmembrane region" description="Helical" evidence="6">
    <location>
        <begin position="21"/>
        <end position="42"/>
    </location>
</feature>
<dbReference type="InterPro" id="IPR001248">
    <property type="entry name" value="Pur-cyt_permease"/>
</dbReference>
<feature type="transmembrane region" description="Helical" evidence="6">
    <location>
        <begin position="99"/>
        <end position="125"/>
    </location>
</feature>
<evidence type="ECO:0000256" key="1">
    <source>
        <dbReference type="ARBA" id="ARBA00004141"/>
    </source>
</evidence>
<feature type="transmembrane region" description="Helical" evidence="6">
    <location>
        <begin position="234"/>
        <end position="260"/>
    </location>
</feature>
<keyword evidence="8" id="KW-1185">Reference proteome</keyword>
<dbReference type="GO" id="GO:0005886">
    <property type="term" value="C:plasma membrane"/>
    <property type="evidence" value="ECO:0007669"/>
    <property type="project" value="TreeGrafter"/>
</dbReference>
<feature type="transmembrane region" description="Helical" evidence="6">
    <location>
        <begin position="317"/>
        <end position="334"/>
    </location>
</feature>
<accession>A0A4R1NCW1</accession>
<dbReference type="InterPro" id="IPR030191">
    <property type="entry name" value="CodB"/>
</dbReference>
<comment type="similarity">
    <text evidence="2">Belongs to the purine-cytosine permease (2.A.39) family.</text>
</comment>
<feature type="transmembrane region" description="Helical" evidence="6">
    <location>
        <begin position="407"/>
        <end position="425"/>
    </location>
</feature>
<feature type="transmembrane region" description="Helical" evidence="6">
    <location>
        <begin position="203"/>
        <end position="222"/>
    </location>
</feature>